<comment type="subcellular location">
    <subcellularLocation>
        <location evidence="1">Cell envelope</location>
    </subcellularLocation>
</comment>
<dbReference type="InterPro" id="IPR051395">
    <property type="entry name" value="Cytochrome_c_Peroxidase/MauG"/>
</dbReference>
<dbReference type="Proteomes" id="UP000739538">
    <property type="component" value="Unassembled WGS sequence"/>
</dbReference>
<dbReference type="GO" id="GO:0020037">
    <property type="term" value="F:heme binding"/>
    <property type="evidence" value="ECO:0007669"/>
    <property type="project" value="InterPro"/>
</dbReference>
<evidence type="ECO:0000256" key="2">
    <source>
        <dbReference type="ARBA" id="ARBA00022729"/>
    </source>
</evidence>
<dbReference type="InterPro" id="IPR025965">
    <property type="entry name" value="FlgD/Vpr_Ig-like"/>
</dbReference>
<dbReference type="GO" id="GO:0004130">
    <property type="term" value="F:cytochrome-c peroxidase activity"/>
    <property type="evidence" value="ECO:0007669"/>
    <property type="project" value="TreeGrafter"/>
</dbReference>
<dbReference type="NCBIfam" id="TIGR04183">
    <property type="entry name" value="Por_Secre_tail"/>
    <property type="match status" value="1"/>
</dbReference>
<evidence type="ECO:0000259" key="6">
    <source>
        <dbReference type="Pfam" id="PF13860"/>
    </source>
</evidence>
<dbReference type="Pfam" id="PF13860">
    <property type="entry name" value="FlgD_ig"/>
    <property type="match status" value="1"/>
</dbReference>
<reference evidence="7" key="1">
    <citation type="submission" date="2020-04" db="EMBL/GenBank/DDBJ databases">
        <authorList>
            <person name="Zhang T."/>
        </authorList>
    </citation>
    <scope>NUCLEOTIDE SEQUENCE</scope>
    <source>
        <strain evidence="7">HKST-UBA02</strain>
    </source>
</reference>
<dbReference type="InterPro" id="IPR004852">
    <property type="entry name" value="Di-haem_cyt_c_peroxidsae"/>
</dbReference>
<dbReference type="GO" id="GO:0030313">
    <property type="term" value="C:cell envelope"/>
    <property type="evidence" value="ECO:0007669"/>
    <property type="project" value="UniProtKB-SubCell"/>
</dbReference>
<organism evidence="7 8">
    <name type="scientific">Eiseniibacteriota bacterium</name>
    <dbReference type="NCBI Taxonomy" id="2212470"/>
    <lineage>
        <taxon>Bacteria</taxon>
        <taxon>Candidatus Eiseniibacteriota</taxon>
    </lineage>
</organism>
<dbReference type="AlphaFoldDB" id="A0A956NDV9"/>
<evidence type="ECO:0000256" key="1">
    <source>
        <dbReference type="ARBA" id="ARBA00004196"/>
    </source>
</evidence>
<proteinExistence type="predicted"/>
<evidence type="ECO:0000256" key="4">
    <source>
        <dbReference type="SAM" id="SignalP"/>
    </source>
</evidence>
<dbReference type="SUPFAM" id="SSF46626">
    <property type="entry name" value="Cytochrome c"/>
    <property type="match status" value="2"/>
</dbReference>
<feature type="chain" id="PRO_5037740606" evidence="4">
    <location>
        <begin position="28"/>
        <end position="974"/>
    </location>
</feature>
<feature type="signal peptide" evidence="4">
    <location>
        <begin position="1"/>
        <end position="27"/>
    </location>
</feature>
<dbReference type="NCBIfam" id="NF033679">
    <property type="entry name" value="DNRLRE_dom"/>
    <property type="match status" value="2"/>
</dbReference>
<dbReference type="Gene3D" id="2.60.40.4070">
    <property type="match status" value="1"/>
</dbReference>
<feature type="domain" description="FlgD/Vpr Ig-like" evidence="6">
    <location>
        <begin position="900"/>
        <end position="961"/>
    </location>
</feature>
<dbReference type="InterPro" id="IPR026444">
    <property type="entry name" value="Secre_tail"/>
</dbReference>
<accession>A0A956NDV9</accession>
<dbReference type="EMBL" id="JAGQHS010000040">
    <property type="protein sequence ID" value="MCA9756048.1"/>
    <property type="molecule type" value="Genomic_DNA"/>
</dbReference>
<gene>
    <name evidence="7" type="ORF">KDA27_09620</name>
</gene>
<evidence type="ECO:0000256" key="3">
    <source>
        <dbReference type="ARBA" id="ARBA00023002"/>
    </source>
</evidence>
<dbReference type="Gene3D" id="1.10.760.10">
    <property type="entry name" value="Cytochrome c-like domain"/>
    <property type="match status" value="2"/>
</dbReference>
<feature type="domain" description="Di-haem cytochrome c peroxidase" evidence="5">
    <location>
        <begin position="502"/>
        <end position="721"/>
    </location>
</feature>
<protein>
    <submittedName>
        <fullName evidence="7">DNRLRE domain-containing protein</fullName>
    </submittedName>
</protein>
<dbReference type="InterPro" id="IPR036909">
    <property type="entry name" value="Cyt_c-like_dom_sf"/>
</dbReference>
<dbReference type="Pfam" id="PF03150">
    <property type="entry name" value="CCP_MauG"/>
    <property type="match status" value="1"/>
</dbReference>
<keyword evidence="2 4" id="KW-0732">Signal</keyword>
<evidence type="ECO:0000259" key="5">
    <source>
        <dbReference type="Pfam" id="PF03150"/>
    </source>
</evidence>
<dbReference type="PANTHER" id="PTHR30600">
    <property type="entry name" value="CYTOCHROME C PEROXIDASE-RELATED"/>
    <property type="match status" value="1"/>
</dbReference>
<sequence length="974" mass="102861">MRRIDRISLGTALGICGFCAVASLAQADVVALRAAKDNTLYEANPTGSNGVGDYVFTGTNSQALVSRTVLAFDIAGNIPPGSTIHSVTLQLHASRVSNGTSETTSLHRLLADWGEAWSDAVGEEGGGAAATDGDATWLHRFFPNDFWTNAGGDFVASASASLNVSGTGTYTWSDAGMATDVQGWLDDPYANFGWIVRGDEGSGSTAKRFDSRSNPTASFRPELTVDYTPGGTTVGACCLADDFCLLLTSSDCSSQGGTYQGDDTTCTTDPCDGIPGSVVIEPARDNTLYEEGGVSNGGGEFFVSGMNGDLIKRRGLLEFDLEASLPAGAHITGATLTMYMDVSGNASSPVALHRVLADWGEGTADADGDEGFGAPAQQGDATWQHTAYPDEFWSSPGGDYVSTASASTNVPSFSGYYSWSGGGLVADLQAWVDDPSVNFGWMVVGRETFTATTQKRWVSREGADPSLRPKLDISYSAPPPPPPVEFPPVPVPPENPITEGKRVLGKILFWEEQLSSDGTVACGTCHRPGDGGVDSRVGVHPGFDLAFDTEDDVLGSPGVVRRDSMGVAIPDPIFGTSVQVTGRASMNFFGGLWAQRNFWDGRAESEFRDPVTDDVAIGVGGALESQAVGPIVSSVEMAHDARAWSEVTSGLRTAVPMVLASDLPSDVIDAIATSPTYPELFAAAFGDTAITATRIAFAIATYERTLVSDQTPWDAFEDGDTGALTPAQQAGADFVQNGPCAACHGGPLFTNDSFRNVGLRPADEDIGLEAVTGNPDHRGRFKVPSLRNVGLRGRLMHTGQIEDVADALRFYSMIGHTHFTEFQDENILGGIEMTEQERAEIEDFLVNGLTDPRVANETFPFDRPKLGSENVTDVGPDITTLGASFDLAARAMPNPFRDAVGIGFRLPTAASVEVSVFTASGQLIRRALVLGTAGDNLWTWDGRTAHGTPAANGVYFLRLRAGGAEATGRLLRVE</sequence>
<evidence type="ECO:0000313" key="8">
    <source>
        <dbReference type="Proteomes" id="UP000739538"/>
    </source>
</evidence>
<reference evidence="7" key="2">
    <citation type="journal article" date="2021" name="Microbiome">
        <title>Successional dynamics and alternative stable states in a saline activated sludge microbial community over 9 years.</title>
        <authorList>
            <person name="Wang Y."/>
            <person name="Ye J."/>
            <person name="Ju F."/>
            <person name="Liu L."/>
            <person name="Boyd J.A."/>
            <person name="Deng Y."/>
            <person name="Parks D.H."/>
            <person name="Jiang X."/>
            <person name="Yin X."/>
            <person name="Woodcroft B.J."/>
            <person name="Tyson G.W."/>
            <person name="Hugenholtz P."/>
            <person name="Polz M.F."/>
            <person name="Zhang T."/>
        </authorList>
    </citation>
    <scope>NUCLEOTIDE SEQUENCE</scope>
    <source>
        <strain evidence="7">HKST-UBA02</strain>
    </source>
</reference>
<dbReference type="PANTHER" id="PTHR30600:SF10">
    <property type="entry name" value="BLL6722 PROTEIN"/>
    <property type="match status" value="1"/>
</dbReference>
<dbReference type="GO" id="GO:0009055">
    <property type="term" value="F:electron transfer activity"/>
    <property type="evidence" value="ECO:0007669"/>
    <property type="project" value="InterPro"/>
</dbReference>
<evidence type="ECO:0000313" key="7">
    <source>
        <dbReference type="EMBL" id="MCA9756048.1"/>
    </source>
</evidence>
<comment type="caution">
    <text evidence="7">The sequence shown here is derived from an EMBL/GenBank/DDBJ whole genome shotgun (WGS) entry which is preliminary data.</text>
</comment>
<name>A0A956NDV9_UNCEI</name>
<keyword evidence="3" id="KW-0560">Oxidoreductase</keyword>